<dbReference type="InterPro" id="IPR011009">
    <property type="entry name" value="Kinase-like_dom_sf"/>
</dbReference>
<dbReference type="Proteomes" id="UP000191672">
    <property type="component" value="Unassembled WGS sequence"/>
</dbReference>
<dbReference type="OrthoDB" id="5134445at2759"/>
<reference evidence="2" key="1">
    <citation type="journal article" date="2017" name="Nat. Microbiol.">
        <title>Global analysis of biosynthetic gene clusters reveals vast potential of secondary metabolite production in Penicillium species.</title>
        <authorList>
            <person name="Nielsen J.C."/>
            <person name="Grijseels S."/>
            <person name="Prigent S."/>
            <person name="Ji B."/>
            <person name="Dainat J."/>
            <person name="Nielsen K.F."/>
            <person name="Frisvad J.C."/>
            <person name="Workman M."/>
            <person name="Nielsen J."/>
        </authorList>
    </citation>
    <scope>NUCLEOTIDE SEQUENCE [LARGE SCALE GENOMIC DNA]</scope>
    <source>
        <strain evidence="2">IBT 31811</strain>
    </source>
</reference>
<gene>
    <name evidence="1" type="ORF">PENANT_c021G08032</name>
</gene>
<name>A0A1V6PZV5_9EURO</name>
<evidence type="ECO:0000313" key="1">
    <source>
        <dbReference type="EMBL" id="OQD82509.1"/>
    </source>
</evidence>
<evidence type="ECO:0008006" key="3">
    <source>
        <dbReference type="Google" id="ProtNLM"/>
    </source>
</evidence>
<evidence type="ECO:0000313" key="2">
    <source>
        <dbReference type="Proteomes" id="UP000191672"/>
    </source>
</evidence>
<comment type="caution">
    <text evidence="1">The sequence shown here is derived from an EMBL/GenBank/DDBJ whole genome shotgun (WGS) entry which is preliminary data.</text>
</comment>
<dbReference type="AlphaFoldDB" id="A0A1V6PZV5"/>
<sequence>MHHEVTKCPYVVGNTIELHLNTPHDGQTTKAKIIKVFEPFTLSCVMVVRLEYPDFDMEGDLVLKLFDRRFATQLREDEKIHPWTLDIEERYHQFILDDGAEKNIQMLNTNSESRSEESGTRNDAQNEAYAHDRSADFYKSEIRAYRTLKDIQGTEVPKHYACVTLPTSHEASMRQYADIPGILLQHIEGFRLVDLAAHAPRESWQYICEDAIRIVNICTDRGILNLDVRTRSFIIERIREDKFKPVMIDFALCRFREDFDSEEDWRLRKSGADEEGAIGRYMQTILQGGFDYHHDAYNLKLDEEFKMEG</sequence>
<organism evidence="1 2">
    <name type="scientific">Penicillium antarcticum</name>
    <dbReference type="NCBI Taxonomy" id="416450"/>
    <lineage>
        <taxon>Eukaryota</taxon>
        <taxon>Fungi</taxon>
        <taxon>Dikarya</taxon>
        <taxon>Ascomycota</taxon>
        <taxon>Pezizomycotina</taxon>
        <taxon>Eurotiomycetes</taxon>
        <taxon>Eurotiomycetidae</taxon>
        <taxon>Eurotiales</taxon>
        <taxon>Aspergillaceae</taxon>
        <taxon>Penicillium</taxon>
    </lineage>
</organism>
<protein>
    <recommendedName>
        <fullName evidence="3">Protein kinase domain-containing protein</fullName>
    </recommendedName>
</protein>
<keyword evidence="2" id="KW-1185">Reference proteome</keyword>
<dbReference type="STRING" id="416450.A0A1V6PZV5"/>
<dbReference type="SUPFAM" id="SSF56112">
    <property type="entry name" value="Protein kinase-like (PK-like)"/>
    <property type="match status" value="1"/>
</dbReference>
<dbReference type="EMBL" id="MDYN01000021">
    <property type="protein sequence ID" value="OQD82509.1"/>
    <property type="molecule type" value="Genomic_DNA"/>
</dbReference>
<accession>A0A1V6PZV5</accession>
<proteinExistence type="predicted"/>